<feature type="transmembrane region" description="Helical" evidence="1">
    <location>
        <begin position="171"/>
        <end position="191"/>
    </location>
</feature>
<name>A0ABX1THH2_9GAMM</name>
<feature type="transmembrane region" description="Helical" evidence="1">
    <location>
        <begin position="419"/>
        <end position="438"/>
    </location>
</feature>
<gene>
    <name evidence="2" type="ORF">E4P82_01090</name>
</gene>
<feature type="transmembrane region" description="Helical" evidence="1">
    <location>
        <begin position="197"/>
        <end position="216"/>
    </location>
</feature>
<comment type="caution">
    <text evidence="2">The sequence shown here is derived from an EMBL/GenBank/DDBJ whole genome shotgun (WGS) entry which is preliminary data.</text>
</comment>
<feature type="transmembrane region" description="Helical" evidence="1">
    <location>
        <begin position="341"/>
        <end position="368"/>
    </location>
</feature>
<feature type="transmembrane region" description="Helical" evidence="1">
    <location>
        <begin position="63"/>
        <end position="79"/>
    </location>
</feature>
<dbReference type="EMBL" id="SPMZ01000004">
    <property type="protein sequence ID" value="NMQ17915.1"/>
    <property type="molecule type" value="Genomic_DNA"/>
</dbReference>
<sequence>MQSRFFPAIPPPARRDALAGILLTLMIAASVAPGVSLLPAGLLGWAAALLLSYRLGRRQRIQSAWLIGLGGAGIAWGTLHGTPFKASPIFASNQGLVSLLAAVSFLRLVARPGGMDLDLPAPRGRKALWRTLLGVHLFGAVINLSTVVILGDRMATRGRLGKRRALALTRGFAAAAFWSPFFSAMAAALTYAPGARLSVVVLAGLPMAALALWLTTRDIDPEDPKLGAPFIGYPMRFSALWIPGLLVLIVLTVHALVPDWSILAIIAFSAPLLTILILIAQRGFEAWPPLREHIARGLASTVNELALFLAAGVLAAGLISVTGSLGDWLPFERFGAPQASLLLIVMVGAAALGVHPVIAIASFGVWLAPLHPEPNLLAITLLMSWAIGVPANPLSGLHLMMQGRYGIDGYAFLRWNAGYVLKCLGVAIALLHVYAALLGA</sequence>
<evidence type="ECO:0000256" key="1">
    <source>
        <dbReference type="SAM" id="Phobius"/>
    </source>
</evidence>
<dbReference type="RefSeq" id="WP_169247173.1">
    <property type="nucleotide sequence ID" value="NZ_SPMZ01000004.1"/>
</dbReference>
<evidence type="ECO:0000313" key="2">
    <source>
        <dbReference type="EMBL" id="NMQ17915.1"/>
    </source>
</evidence>
<feature type="transmembrane region" description="Helical" evidence="1">
    <location>
        <begin position="20"/>
        <end position="51"/>
    </location>
</feature>
<reference evidence="2 3" key="1">
    <citation type="submission" date="2019-03" db="EMBL/GenBank/DDBJ databases">
        <title>Metabolic reconstructions from genomes of highly enriched 'Candidatus Accumulibacter' and 'Candidatus Competibacter' bioreactor populations.</title>
        <authorList>
            <person name="Annavajhala M.K."/>
            <person name="Welles L."/>
            <person name="Abbas B."/>
            <person name="Sorokin D."/>
            <person name="Park H."/>
            <person name="Van Loosdrecht M."/>
            <person name="Chandran K."/>
        </authorList>
    </citation>
    <scope>NUCLEOTIDE SEQUENCE [LARGE SCALE GENOMIC DNA]</scope>
    <source>
        <strain evidence="2 3">SBR_G</strain>
    </source>
</reference>
<feature type="transmembrane region" description="Helical" evidence="1">
    <location>
        <begin position="262"/>
        <end position="280"/>
    </location>
</feature>
<feature type="transmembrane region" description="Helical" evidence="1">
    <location>
        <begin position="375"/>
        <end position="399"/>
    </location>
</feature>
<dbReference type="Proteomes" id="UP000760480">
    <property type="component" value="Unassembled WGS sequence"/>
</dbReference>
<keyword evidence="1" id="KW-0812">Transmembrane</keyword>
<proteinExistence type="predicted"/>
<keyword evidence="3" id="KW-1185">Reference proteome</keyword>
<feature type="transmembrane region" description="Helical" evidence="1">
    <location>
        <begin position="301"/>
        <end position="321"/>
    </location>
</feature>
<evidence type="ECO:0008006" key="4">
    <source>
        <dbReference type="Google" id="ProtNLM"/>
    </source>
</evidence>
<accession>A0ABX1THH2</accession>
<keyword evidence="1" id="KW-0472">Membrane</keyword>
<feature type="transmembrane region" description="Helical" evidence="1">
    <location>
        <begin position="237"/>
        <end position="256"/>
    </location>
</feature>
<evidence type="ECO:0000313" key="3">
    <source>
        <dbReference type="Proteomes" id="UP000760480"/>
    </source>
</evidence>
<keyword evidence="1" id="KW-1133">Transmembrane helix</keyword>
<organism evidence="2 3">
    <name type="scientific">Candidatus Competibacter phosphatis</name>
    <dbReference type="NCBI Taxonomy" id="221280"/>
    <lineage>
        <taxon>Bacteria</taxon>
        <taxon>Pseudomonadati</taxon>
        <taxon>Pseudomonadota</taxon>
        <taxon>Gammaproteobacteria</taxon>
        <taxon>Candidatus Competibacteraceae</taxon>
        <taxon>Candidatus Competibacter</taxon>
    </lineage>
</organism>
<feature type="transmembrane region" description="Helical" evidence="1">
    <location>
        <begin position="127"/>
        <end position="150"/>
    </location>
</feature>
<protein>
    <recommendedName>
        <fullName evidence="4">Citrate transporter</fullName>
    </recommendedName>
</protein>